<dbReference type="Proteomes" id="UP000027920">
    <property type="component" value="Unassembled WGS sequence"/>
</dbReference>
<proteinExistence type="predicted"/>
<keyword evidence="1" id="KW-0378">Hydrolase</keyword>
<dbReference type="HOGENOM" id="CLU_001066_2_0_1"/>
<dbReference type="InterPro" id="IPR057373">
    <property type="entry name" value="ZNFX1"/>
</dbReference>
<feature type="domain" description="DNA2/NAM7 helicase-like C-terminal" evidence="4">
    <location>
        <begin position="725"/>
        <end position="916"/>
    </location>
</feature>
<feature type="region of interest" description="Disordered" evidence="2">
    <location>
        <begin position="993"/>
        <end position="1013"/>
    </location>
</feature>
<dbReference type="InterPro" id="IPR047187">
    <property type="entry name" value="SF1_C_Upf1"/>
</dbReference>
<keyword evidence="1" id="KW-0547">Nucleotide-binding</keyword>
<evidence type="ECO:0000256" key="1">
    <source>
        <dbReference type="ARBA" id="ARBA00022806"/>
    </source>
</evidence>
<name>A0A072PMM1_9EURO</name>
<comment type="caution">
    <text evidence="6">The sequence shown here is derived from an EMBL/GenBank/DDBJ whole genome shotgun (WGS) entry which is preliminary data.</text>
</comment>
<gene>
    <name evidence="6" type="ORF">A1O9_02864</name>
</gene>
<dbReference type="OrthoDB" id="409395at2759"/>
<dbReference type="CDD" id="cd18808">
    <property type="entry name" value="SF1_C_Upf1"/>
    <property type="match status" value="1"/>
</dbReference>
<feature type="domain" description="DNA2/NAM7 helicase helicase" evidence="3">
    <location>
        <begin position="328"/>
        <end position="438"/>
    </location>
</feature>
<evidence type="ECO:0000259" key="5">
    <source>
        <dbReference type="Pfam" id="PF25396"/>
    </source>
</evidence>
<sequence>MNANLSERFRGSRYQNAYSSANPNICNGLELNLSLDIRNYFLKQKEIKESSRKENWLAIPEIPTFEELLVGEMSVAVPPNKIDGPYKSKDRYLKTQYTLLREDAVGSLRDAILDFQKDPTTMDTFKFSVYDQVHISGFTFSRRGLAARIKFCTNRAGKKISWMTTKRLTSGSIVALIRKKDKMVDFSGVITAIVAARPLAGVLCEPPEIDIYFGRPEDIQVDPQEEWIMIEAKQGYFEAYRHTLQALQKLHQEKYLHLLSSTHPLLTCRSRFPLSDTICHLSPASEPPNYIQQRPVLDFSAAAEPNQKSVYSKVDVTGTWPPAPSNMLDESQWQAFREMFTKNLSIIQGPPGTGKTHISKVAIQALQENRLAGDPPLIIAAQTNHALDQLLGHISKFDPNYVRLGGRSTNPEVKKRALFEIRQNERIKQVPGGMFGRTNSLLDKQAKTLINILEPFTKPGSDPFSTDVTQSTTVLLQLGVLNTQQAKSLEDGASQWVSTTTPMGHGPFQLWLDTALTHFEFKYTDDNFGFPEVEDEDLEFEQLRETEDSTGVNDEEDIEMLKGPWAGIRDKVTVQPATPSDILRAEKLLATSNDLWKIPPHLRGPMYLVIRSRALVAIANKFRKAAAEYDKLVKDILVGKWEQDYVYLKRARIIGMTTTGLSKYRALIAALKPRTILIEEAAEILEAPVTVACVESLEHLILVGDHQQLRGHCSLHELENEPFYLNVSLFERLVRNEMPYRTLLSQRRMEPEFRRLLSSVYPALVDHSSVITRANSMNAWGMGTVKSFFFTHQWSEYKDDSLSTYNEEEAKFVAGFYRHLHKNGIEPRRITILTFYNGQRKRILKEIKNLTDITGPGTYHNVKTIDSYQGEENDIVLLSTVRSREDRKIGFLANDNRVTVALSRAKLGFYLFGNAKSLSMGSTLWMNVVNTMSANPRRIYHQLPIRCQRHQTTVLVQYPEYFHVTEGGCDQPCAKAQKQSQIGWSRFANGGVKVDDQRRAHSADQLQAHDKMDTPAVNDFQSSAIAHEMSEEIESGRTRFTQAYRVATKRSARQADTSESTDSGATVMQKVFETKEGAIEAHENTTTSAGGIMDDLAELNGYYLKS</sequence>
<dbReference type="RefSeq" id="XP_013263889.1">
    <property type="nucleotide sequence ID" value="XM_013408435.1"/>
</dbReference>
<dbReference type="AlphaFoldDB" id="A0A072PMM1"/>
<keyword evidence="1" id="KW-0067">ATP-binding</keyword>
<dbReference type="Gene3D" id="3.40.50.300">
    <property type="entry name" value="P-loop containing nucleotide triphosphate hydrolases"/>
    <property type="match status" value="3"/>
</dbReference>
<evidence type="ECO:0000259" key="4">
    <source>
        <dbReference type="Pfam" id="PF13087"/>
    </source>
</evidence>
<organism evidence="6 7">
    <name type="scientific">Exophiala aquamarina CBS 119918</name>
    <dbReference type="NCBI Taxonomy" id="1182545"/>
    <lineage>
        <taxon>Eukaryota</taxon>
        <taxon>Fungi</taxon>
        <taxon>Dikarya</taxon>
        <taxon>Ascomycota</taxon>
        <taxon>Pezizomycotina</taxon>
        <taxon>Eurotiomycetes</taxon>
        <taxon>Chaetothyriomycetidae</taxon>
        <taxon>Chaetothyriales</taxon>
        <taxon>Herpotrichiellaceae</taxon>
        <taxon>Exophiala</taxon>
    </lineage>
</organism>
<accession>A0A072PMM1</accession>
<dbReference type="SUPFAM" id="SSF52540">
    <property type="entry name" value="P-loop containing nucleoside triphosphate hydrolases"/>
    <property type="match status" value="1"/>
</dbReference>
<dbReference type="GO" id="GO:0031048">
    <property type="term" value="P:regulatory ncRNA-mediated heterochromatin formation"/>
    <property type="evidence" value="ECO:0007669"/>
    <property type="project" value="TreeGrafter"/>
</dbReference>
<evidence type="ECO:0000313" key="6">
    <source>
        <dbReference type="EMBL" id="KEF61299.1"/>
    </source>
</evidence>
<dbReference type="EMBL" id="AMGV01000002">
    <property type="protein sequence ID" value="KEF61299.1"/>
    <property type="molecule type" value="Genomic_DNA"/>
</dbReference>
<keyword evidence="7" id="KW-1185">Reference proteome</keyword>
<dbReference type="Pfam" id="PF13086">
    <property type="entry name" value="AAA_11"/>
    <property type="match status" value="2"/>
</dbReference>
<keyword evidence="1" id="KW-0347">Helicase</keyword>
<dbReference type="PANTHER" id="PTHR10887:SF341">
    <property type="entry name" value="NFX1-TYPE ZINC FINGER-CONTAINING PROTEIN 1"/>
    <property type="match status" value="1"/>
</dbReference>
<dbReference type="InterPro" id="IPR027417">
    <property type="entry name" value="P-loop_NTPase"/>
</dbReference>
<dbReference type="GO" id="GO:0031380">
    <property type="term" value="C:nuclear RNA-directed RNA polymerase complex"/>
    <property type="evidence" value="ECO:0007669"/>
    <property type="project" value="TreeGrafter"/>
</dbReference>
<dbReference type="PANTHER" id="PTHR10887">
    <property type="entry name" value="DNA2/NAM7 HELICASE FAMILY"/>
    <property type="match status" value="1"/>
</dbReference>
<dbReference type="STRING" id="1182545.A0A072PMM1"/>
<dbReference type="Pfam" id="PF25396">
    <property type="entry name" value="ZNFX1"/>
    <property type="match status" value="1"/>
</dbReference>
<feature type="domain" description="DNA2/NAM7 helicase helicase" evidence="3">
    <location>
        <begin position="647"/>
        <end position="710"/>
    </location>
</feature>
<dbReference type="Pfam" id="PF13087">
    <property type="entry name" value="AAA_12"/>
    <property type="match status" value="1"/>
</dbReference>
<dbReference type="InterPro" id="IPR041677">
    <property type="entry name" value="DNA2/NAM7_AAA_11"/>
</dbReference>
<dbReference type="InterPro" id="IPR041679">
    <property type="entry name" value="DNA2/NAM7-like_C"/>
</dbReference>
<dbReference type="InterPro" id="IPR045055">
    <property type="entry name" value="DNA2/NAM7-like"/>
</dbReference>
<reference evidence="6 7" key="1">
    <citation type="submission" date="2013-03" db="EMBL/GenBank/DDBJ databases">
        <title>The Genome Sequence of Exophiala aquamarina CBS 119918.</title>
        <authorList>
            <consortium name="The Broad Institute Genomics Platform"/>
            <person name="Cuomo C."/>
            <person name="de Hoog S."/>
            <person name="Gorbushina A."/>
            <person name="Walker B."/>
            <person name="Young S.K."/>
            <person name="Zeng Q."/>
            <person name="Gargeya S."/>
            <person name="Fitzgerald M."/>
            <person name="Haas B."/>
            <person name="Abouelleil A."/>
            <person name="Allen A.W."/>
            <person name="Alvarado L."/>
            <person name="Arachchi H.M."/>
            <person name="Berlin A.M."/>
            <person name="Chapman S.B."/>
            <person name="Gainer-Dewar J."/>
            <person name="Goldberg J."/>
            <person name="Griggs A."/>
            <person name="Gujja S."/>
            <person name="Hansen M."/>
            <person name="Howarth C."/>
            <person name="Imamovic A."/>
            <person name="Ireland A."/>
            <person name="Larimer J."/>
            <person name="McCowan C."/>
            <person name="Murphy C."/>
            <person name="Pearson M."/>
            <person name="Poon T.W."/>
            <person name="Priest M."/>
            <person name="Roberts A."/>
            <person name="Saif S."/>
            <person name="Shea T."/>
            <person name="Sisk P."/>
            <person name="Sykes S."/>
            <person name="Wortman J."/>
            <person name="Nusbaum C."/>
            <person name="Birren B."/>
        </authorList>
    </citation>
    <scope>NUCLEOTIDE SEQUENCE [LARGE SCALE GENOMIC DNA]</scope>
    <source>
        <strain evidence="6 7">CBS 119918</strain>
    </source>
</reference>
<protein>
    <recommendedName>
        <fullName evidence="8">Helicase ATP-binding domain-containing protein</fullName>
    </recommendedName>
</protein>
<dbReference type="GeneID" id="25277805"/>
<evidence type="ECO:0000259" key="3">
    <source>
        <dbReference type="Pfam" id="PF13086"/>
    </source>
</evidence>
<feature type="domain" description="ZNFX1" evidence="5">
    <location>
        <begin position="126"/>
        <end position="233"/>
    </location>
</feature>
<dbReference type="VEuPathDB" id="FungiDB:A1O9_02864"/>
<evidence type="ECO:0000313" key="7">
    <source>
        <dbReference type="Proteomes" id="UP000027920"/>
    </source>
</evidence>
<evidence type="ECO:0008006" key="8">
    <source>
        <dbReference type="Google" id="ProtNLM"/>
    </source>
</evidence>
<dbReference type="GO" id="GO:0004386">
    <property type="term" value="F:helicase activity"/>
    <property type="evidence" value="ECO:0007669"/>
    <property type="project" value="InterPro"/>
</dbReference>
<evidence type="ECO:0000256" key="2">
    <source>
        <dbReference type="SAM" id="MobiDB-lite"/>
    </source>
</evidence>